<dbReference type="PANTHER" id="PTHR46888">
    <property type="entry name" value="ZINC KNUCKLE DOMAINCONTAINING PROTEIN-RELATED"/>
    <property type="match status" value="1"/>
</dbReference>
<dbReference type="AlphaFoldDB" id="A0AA47M700"/>
<dbReference type="Proteomes" id="UP001174136">
    <property type="component" value="Unassembled WGS sequence"/>
</dbReference>
<dbReference type="PANTHER" id="PTHR46888:SF13">
    <property type="entry name" value="RIBONUCLEASE H"/>
    <property type="match status" value="1"/>
</dbReference>
<comment type="caution">
    <text evidence="1">The sequence shown here is derived from an EMBL/GenBank/DDBJ whole genome shotgun (WGS) entry which is preliminary data.</text>
</comment>
<evidence type="ECO:0000313" key="2">
    <source>
        <dbReference type="Proteomes" id="UP001174136"/>
    </source>
</evidence>
<protein>
    <recommendedName>
        <fullName evidence="3">SCAN box domain-containing protein</fullName>
    </recommendedName>
</protein>
<sequence>MGRVAKQILAGDSEVKEGDEFEKRSEESEEVKLKELDVKLELEHMQLQQTIRLRELEIEELRIRSTQQSMSKEFDLARNSRLVPPFNEKEVEEYFTLFERVADALKWPEEFRPLLLQTVLVGKAQSVYASLSVAQSSNYKTVKEAILRTYELVPEAYRQQFHKLRKSESQTHGVFAREQQILFERWCKSQDIKDLEG</sequence>
<reference evidence="1" key="1">
    <citation type="journal article" date="2023" name="Front. Mar. Sci.">
        <title>A new Merluccius polli reference genome to investigate the effects of global change in West African waters.</title>
        <authorList>
            <person name="Mateo J.L."/>
            <person name="Blanco-Fernandez C."/>
            <person name="Garcia-Vazquez E."/>
            <person name="Machado-Schiaffino G."/>
        </authorList>
    </citation>
    <scope>NUCLEOTIDE SEQUENCE</scope>
    <source>
        <strain evidence="1">C29</strain>
        <tissue evidence="1">Fin</tissue>
    </source>
</reference>
<name>A0AA47M700_MERPO</name>
<gene>
    <name evidence="1" type="ORF">N1851_029725</name>
</gene>
<proteinExistence type="predicted"/>
<dbReference type="EMBL" id="JAOPHQ010005692">
    <property type="protein sequence ID" value="KAK0134657.1"/>
    <property type="molecule type" value="Genomic_DNA"/>
</dbReference>
<organism evidence="1 2">
    <name type="scientific">Merluccius polli</name>
    <name type="common">Benguela hake</name>
    <name type="synonym">Merluccius cadenati</name>
    <dbReference type="NCBI Taxonomy" id="89951"/>
    <lineage>
        <taxon>Eukaryota</taxon>
        <taxon>Metazoa</taxon>
        <taxon>Chordata</taxon>
        <taxon>Craniata</taxon>
        <taxon>Vertebrata</taxon>
        <taxon>Euteleostomi</taxon>
        <taxon>Actinopterygii</taxon>
        <taxon>Neopterygii</taxon>
        <taxon>Teleostei</taxon>
        <taxon>Neoteleostei</taxon>
        <taxon>Acanthomorphata</taxon>
        <taxon>Zeiogadaria</taxon>
        <taxon>Gadariae</taxon>
        <taxon>Gadiformes</taxon>
        <taxon>Gadoidei</taxon>
        <taxon>Merlucciidae</taxon>
        <taxon>Merluccius</taxon>
    </lineage>
</organism>
<accession>A0AA47M700</accession>
<evidence type="ECO:0000313" key="1">
    <source>
        <dbReference type="EMBL" id="KAK0134657.1"/>
    </source>
</evidence>
<evidence type="ECO:0008006" key="3">
    <source>
        <dbReference type="Google" id="ProtNLM"/>
    </source>
</evidence>
<keyword evidence="2" id="KW-1185">Reference proteome</keyword>